<accession>A0A225VRD6</accession>
<reference evidence="2" key="1">
    <citation type="submission" date="2017-03" db="EMBL/GenBank/DDBJ databases">
        <title>Phytopthora megakarya and P. palmivora, two closely related causual agents of cacao black pod achieved similar genome size and gene model numbers by different mechanisms.</title>
        <authorList>
            <person name="Ali S."/>
            <person name="Shao J."/>
            <person name="Larry D.J."/>
            <person name="Kronmiller B."/>
            <person name="Shen D."/>
            <person name="Strem M.D."/>
            <person name="Melnick R.L."/>
            <person name="Guiltinan M.J."/>
            <person name="Tyler B.M."/>
            <person name="Meinhardt L.W."/>
            <person name="Bailey B.A."/>
        </authorList>
    </citation>
    <scope>NUCLEOTIDE SEQUENCE [LARGE SCALE GENOMIC DNA]</scope>
    <source>
        <strain evidence="2">zdho120</strain>
    </source>
</reference>
<keyword evidence="2" id="KW-1185">Reference proteome</keyword>
<evidence type="ECO:0000313" key="2">
    <source>
        <dbReference type="Proteomes" id="UP000198211"/>
    </source>
</evidence>
<protein>
    <submittedName>
        <fullName evidence="1">Avirulence (Avh) protein</fullName>
    </submittedName>
</protein>
<sequence>MGLVTNAGLSPLLGYIMLSRREKPALKVFISKLSSQFGGEDKFALYLQSAIEMDDAAALKVKKLQEKLFRKWENDKLYPDSVITKIFKVTTGTPKPMMSRIVDRYNTFLKKKHE</sequence>
<name>A0A225VRD6_9STRA</name>
<dbReference type="AlphaFoldDB" id="A0A225VRD6"/>
<comment type="caution">
    <text evidence="1">The sequence shown here is derived from an EMBL/GenBank/DDBJ whole genome shotgun (WGS) entry which is preliminary data.</text>
</comment>
<gene>
    <name evidence="1" type="ORF">PHMEG_00019647</name>
</gene>
<evidence type="ECO:0000313" key="1">
    <source>
        <dbReference type="EMBL" id="OWZ07892.1"/>
    </source>
</evidence>
<proteinExistence type="predicted"/>
<dbReference type="Proteomes" id="UP000198211">
    <property type="component" value="Unassembled WGS sequence"/>
</dbReference>
<dbReference type="EMBL" id="NBNE01003357">
    <property type="protein sequence ID" value="OWZ07892.1"/>
    <property type="molecule type" value="Genomic_DNA"/>
</dbReference>
<organism evidence="1 2">
    <name type="scientific">Phytophthora megakarya</name>
    <dbReference type="NCBI Taxonomy" id="4795"/>
    <lineage>
        <taxon>Eukaryota</taxon>
        <taxon>Sar</taxon>
        <taxon>Stramenopiles</taxon>
        <taxon>Oomycota</taxon>
        <taxon>Peronosporomycetes</taxon>
        <taxon>Peronosporales</taxon>
        <taxon>Peronosporaceae</taxon>
        <taxon>Phytophthora</taxon>
    </lineage>
</organism>